<dbReference type="PANTHER" id="PTHR30332:SF24">
    <property type="entry name" value="SECRETIN GSPD-RELATED"/>
    <property type="match status" value="1"/>
</dbReference>
<dbReference type="GO" id="GO:0016020">
    <property type="term" value="C:membrane"/>
    <property type="evidence" value="ECO:0007669"/>
    <property type="project" value="UniProtKB-SubCell"/>
</dbReference>
<keyword evidence="2" id="KW-0732">Signal</keyword>
<dbReference type="InterPro" id="IPR050810">
    <property type="entry name" value="Bact_Secretion_Sys_Channel"/>
</dbReference>
<keyword evidence="3" id="KW-0472">Membrane</keyword>
<dbReference type="InterPro" id="IPR004846">
    <property type="entry name" value="T2SS/T3SS_dom"/>
</dbReference>
<comment type="similarity">
    <text evidence="4">Belongs to the bacterial secretin family.</text>
</comment>
<feature type="domain" description="Type II/III secretion system secretin-like" evidence="5">
    <location>
        <begin position="222"/>
        <end position="374"/>
    </location>
</feature>
<gene>
    <name evidence="6" type="ORF">ACBT_1227</name>
</gene>
<comment type="subcellular location">
    <subcellularLocation>
        <location evidence="1">Membrane</location>
    </subcellularLocation>
</comment>
<dbReference type="Proteomes" id="UP000509513">
    <property type="component" value="Chromosome"/>
</dbReference>
<dbReference type="AlphaFoldDB" id="A0A7L5JPY3"/>
<accession>A0A7L5JPY3</accession>
<name>A0A7L5JPY3_9BACT</name>
<dbReference type="Pfam" id="PF00263">
    <property type="entry name" value="Secretin"/>
    <property type="match status" value="1"/>
</dbReference>
<dbReference type="GO" id="GO:0009306">
    <property type="term" value="P:protein secretion"/>
    <property type="evidence" value="ECO:0007669"/>
    <property type="project" value="InterPro"/>
</dbReference>
<evidence type="ECO:0000256" key="3">
    <source>
        <dbReference type="ARBA" id="ARBA00023136"/>
    </source>
</evidence>
<dbReference type="GO" id="GO:0015627">
    <property type="term" value="C:type II protein secretion system complex"/>
    <property type="evidence" value="ECO:0007669"/>
    <property type="project" value="TreeGrafter"/>
</dbReference>
<dbReference type="PRINTS" id="PR00811">
    <property type="entry name" value="BCTERIALGSPD"/>
</dbReference>
<evidence type="ECO:0000313" key="6">
    <source>
        <dbReference type="EMBL" id="QKJ27136.1"/>
    </source>
</evidence>
<proteinExistence type="inferred from homology"/>
<evidence type="ECO:0000256" key="4">
    <source>
        <dbReference type="RuleBase" id="RU004003"/>
    </source>
</evidence>
<protein>
    <submittedName>
        <fullName evidence="6">Type II secretion/transformation system, D protein</fullName>
    </submittedName>
</protein>
<evidence type="ECO:0000313" key="7">
    <source>
        <dbReference type="Proteomes" id="UP000509513"/>
    </source>
</evidence>
<evidence type="ECO:0000259" key="5">
    <source>
        <dbReference type="Pfam" id="PF00263"/>
    </source>
</evidence>
<sequence>MKKILLTLLLLIQFLKAESQQLNLTDFSIYAAEQNNVNILIDESLSDKSFIFTISGKEDLYLEAFEKALNIHNLELVKNNGLYYVRDIKTYEEKPKYRAIKLNFVNYDDIQNFLNVYKDIKFEFIATSKILMVHSNEMEFESIKDTIQEIDTLPKQLKLKITILDTNLNKLRDYGSENSILNIDNNSNFFFNLIAYPFSSTNMIPLDQKKGFYSFLKFVNDDGISDFISNPILTLTDNKKNSFNVVTNMPFRTGTSTIQDTQFRTSNSFEYRDVGLKIEVTPRIYKDDNVYLDLNLELSNIVSLTNNDMPITSKKSITQSFHLSKENIMILSGLNQKENSKKETGVPVLKDIPLAGWLFKYESQKDSLSNLSIIFELVEDFEAPQKFIDKIKNWDK</sequence>
<dbReference type="RefSeq" id="WP_024774930.1">
    <property type="nucleotide sequence ID" value="NZ_CP054051.1"/>
</dbReference>
<dbReference type="EMBL" id="CP054051">
    <property type="protein sequence ID" value="QKJ27136.1"/>
    <property type="molecule type" value="Genomic_DNA"/>
</dbReference>
<organism evidence="6 7">
    <name type="scientific">Aliarcobacter cibarius</name>
    <dbReference type="NCBI Taxonomy" id="255507"/>
    <lineage>
        <taxon>Bacteria</taxon>
        <taxon>Pseudomonadati</taxon>
        <taxon>Campylobacterota</taxon>
        <taxon>Epsilonproteobacteria</taxon>
        <taxon>Campylobacterales</taxon>
        <taxon>Arcobacteraceae</taxon>
        <taxon>Aliarcobacter</taxon>
    </lineage>
</organism>
<dbReference type="PANTHER" id="PTHR30332">
    <property type="entry name" value="PROBABLE GENERAL SECRETION PATHWAY PROTEIN D"/>
    <property type="match status" value="1"/>
</dbReference>
<dbReference type="InterPro" id="IPR001775">
    <property type="entry name" value="GspD/PilQ"/>
</dbReference>
<dbReference type="KEGG" id="acib:ACBT_1227"/>
<evidence type="ECO:0000256" key="2">
    <source>
        <dbReference type="ARBA" id="ARBA00022729"/>
    </source>
</evidence>
<reference evidence="6 7" key="1">
    <citation type="submission" date="2020-05" db="EMBL/GenBank/DDBJ databases">
        <title>Complete genome sequencing of Campylobacter and Arcobacter type strains.</title>
        <authorList>
            <person name="Miller W.G."/>
            <person name="Yee E."/>
        </authorList>
    </citation>
    <scope>NUCLEOTIDE SEQUENCE [LARGE SCALE GENOMIC DNA]</scope>
    <source>
        <strain evidence="6 7">LMG 21996</strain>
    </source>
</reference>
<evidence type="ECO:0000256" key="1">
    <source>
        <dbReference type="ARBA" id="ARBA00004370"/>
    </source>
</evidence>